<evidence type="ECO:0000256" key="7">
    <source>
        <dbReference type="ARBA" id="ARBA00023136"/>
    </source>
</evidence>
<keyword evidence="4" id="KW-0547">Nucleotide-binding</keyword>
<dbReference type="SUPFAM" id="SSF52540">
    <property type="entry name" value="P-loop containing nucleoside triphosphate hydrolases"/>
    <property type="match status" value="1"/>
</dbReference>
<dbReference type="GO" id="GO:0005319">
    <property type="term" value="F:lipid transporter activity"/>
    <property type="evidence" value="ECO:0007669"/>
    <property type="project" value="TreeGrafter"/>
</dbReference>
<evidence type="ECO:0000256" key="4">
    <source>
        <dbReference type="ARBA" id="ARBA00022741"/>
    </source>
</evidence>
<dbReference type="EMBL" id="JAIWQS010000005">
    <property type="protein sequence ID" value="KAJ8764066.1"/>
    <property type="molecule type" value="Genomic_DNA"/>
</dbReference>
<dbReference type="Pfam" id="PF00005">
    <property type="entry name" value="ABC_tran"/>
    <property type="match status" value="1"/>
</dbReference>
<keyword evidence="3 8" id="KW-0812">Transmembrane</keyword>
<sequence length="916" mass="102085">MANTPRNRASFGTQANALLRKNLTFQKRKVMTNCRLISFPFVLCMLLSLIQALINKGQSTPEDKDSNCLSNPNKVGCPAPRLPEWPPLLQIPLTEYRAVKTNVLPFTDLPDESCRSVKGSCPVTVLMTGSNQSLGEILAGNMFSNSLSLRPSNYTDMVDNYVLGVDGDADLNNISPVLDGNMYYIQPKCLNDSNALIQFPALDNMQTLTCAQALNLWRNSSSEVNKELYQGYSQGNSEGKINEILAAYDFLNSDHKTFNLSIWYNATSKDNNMGISFLSVPATVNLASNAYLKFVKGPGAQILLELIKGMYQPVANGNIDIASLLGTIFFTWVVLQLFPVVMTSLVYEKQQNLRIMMKMHGLGDGPYWLITYMYFLFISTLYMVVFVIFGVVIGLKFFSTNAYSIQCVFYFMYINLQISVAFVMSTLFSNVKTATVVGYISVFGTGLLGAFLFQNFIEDSQFPGVWIIVMELYPGFALFRGLYEFGQYSMNANLAGIGGMKWENLDDPENGMKNVLIIMFLEWLLSLFLTYYMDQVFGSGKSPLFFLQNSTKKNSLSLRMQSMQRQGSEVVNMEKPDVAREREKVERLLLEPSASHGIVCHDLRKVYPGRDGNPKKVAVKGLSLALPRAECFGMLGPNGAGKTSFISMMIGLTKPTSGSAYISGLDLQTQMDCIYTCIGVCPQYDLLWESLTGREHLLFYGRLKNLKGSALNQAVEESLKSVNLFNGGVPDKQAGKYSGGMKRRLSVAIALIGDPRVVYMDEPSTGLDPASRNSLWNVVKRAKQDRAILLTTHSMEEAEALCDRLGIFADGSLQCVGNPKELKARYGGSYVFSMTTTEEHEKEVMKMIRHLSPNAERTYHISGTQKFEIPKHEVRIADVFHAVENAKSRFPVFAWGFSDTTLEDVFIKVAKAVIVH</sequence>
<keyword evidence="7 8" id="KW-0472">Membrane</keyword>
<dbReference type="GO" id="GO:0005524">
    <property type="term" value="F:ATP binding"/>
    <property type="evidence" value="ECO:0007669"/>
    <property type="project" value="UniProtKB-KW"/>
</dbReference>
<keyword evidence="6 8" id="KW-1133">Transmembrane helix</keyword>
<comment type="similarity">
    <text evidence="2">Belongs to the ABC transporter superfamily. ABCA family. CPR flippase (TC 3.A.1.211) subfamily.</text>
</comment>
<proteinExistence type="inferred from homology"/>
<evidence type="ECO:0000313" key="10">
    <source>
        <dbReference type="EMBL" id="KAJ8764066.1"/>
    </source>
</evidence>
<dbReference type="PROSITE" id="PS50893">
    <property type="entry name" value="ABC_TRANSPORTER_2"/>
    <property type="match status" value="1"/>
</dbReference>
<feature type="transmembrane region" description="Helical" evidence="8">
    <location>
        <begin position="367"/>
        <end position="397"/>
    </location>
</feature>
<feature type="domain" description="ABC transporter" evidence="9">
    <location>
        <begin position="598"/>
        <end position="835"/>
    </location>
</feature>
<dbReference type="Pfam" id="PF24526">
    <property type="entry name" value="ABCA12_C"/>
    <property type="match status" value="1"/>
</dbReference>
<dbReference type="PROSITE" id="PS00211">
    <property type="entry name" value="ABC_TRANSPORTER_1"/>
    <property type="match status" value="1"/>
</dbReference>
<dbReference type="Gene3D" id="3.40.50.300">
    <property type="entry name" value="P-loop containing nucleotide triphosphate hydrolases"/>
    <property type="match status" value="1"/>
</dbReference>
<feature type="transmembrane region" description="Helical" evidence="8">
    <location>
        <begin position="403"/>
        <end position="424"/>
    </location>
</feature>
<organism evidence="10 11">
    <name type="scientific">Erythroxylum novogranatense</name>
    <dbReference type="NCBI Taxonomy" id="1862640"/>
    <lineage>
        <taxon>Eukaryota</taxon>
        <taxon>Viridiplantae</taxon>
        <taxon>Streptophyta</taxon>
        <taxon>Embryophyta</taxon>
        <taxon>Tracheophyta</taxon>
        <taxon>Spermatophyta</taxon>
        <taxon>Magnoliopsida</taxon>
        <taxon>eudicotyledons</taxon>
        <taxon>Gunneridae</taxon>
        <taxon>Pentapetalae</taxon>
        <taxon>rosids</taxon>
        <taxon>fabids</taxon>
        <taxon>Malpighiales</taxon>
        <taxon>Erythroxylaceae</taxon>
        <taxon>Erythroxylum</taxon>
    </lineage>
</organism>
<dbReference type="CDD" id="cd03263">
    <property type="entry name" value="ABC_subfamily_A"/>
    <property type="match status" value="1"/>
</dbReference>
<keyword evidence="5" id="KW-0067">ATP-binding</keyword>
<dbReference type="GO" id="GO:0016020">
    <property type="term" value="C:membrane"/>
    <property type="evidence" value="ECO:0007669"/>
    <property type="project" value="UniProtKB-SubCell"/>
</dbReference>
<feature type="transmembrane region" description="Helical" evidence="8">
    <location>
        <begin position="463"/>
        <end position="483"/>
    </location>
</feature>
<comment type="subcellular location">
    <subcellularLocation>
        <location evidence="1">Membrane</location>
        <topology evidence="1">Multi-pass membrane protein</topology>
    </subcellularLocation>
</comment>
<accession>A0AAV8TB68</accession>
<evidence type="ECO:0000256" key="1">
    <source>
        <dbReference type="ARBA" id="ARBA00004141"/>
    </source>
</evidence>
<dbReference type="GO" id="GO:0140359">
    <property type="term" value="F:ABC-type transporter activity"/>
    <property type="evidence" value="ECO:0007669"/>
    <property type="project" value="InterPro"/>
</dbReference>
<dbReference type="PANTHER" id="PTHR19229:SF154">
    <property type="entry name" value="ABC TRANSPORTER A FAMILY MEMBER 3-RELATED"/>
    <property type="match status" value="1"/>
</dbReference>
<evidence type="ECO:0000256" key="2">
    <source>
        <dbReference type="ARBA" id="ARBA00008526"/>
    </source>
</evidence>
<gene>
    <name evidence="10" type="ORF">K2173_004960</name>
</gene>
<dbReference type="InterPro" id="IPR026082">
    <property type="entry name" value="ABCA"/>
</dbReference>
<feature type="transmembrane region" description="Helical" evidence="8">
    <location>
        <begin position="321"/>
        <end position="347"/>
    </location>
</feature>
<dbReference type="InterPro" id="IPR027417">
    <property type="entry name" value="P-loop_NTPase"/>
</dbReference>
<dbReference type="FunFam" id="3.40.50.300:FF:000633">
    <property type="entry name" value="ABC transporter A family member 7"/>
    <property type="match status" value="1"/>
</dbReference>
<dbReference type="Pfam" id="PF12698">
    <property type="entry name" value="ABC2_membrane_3"/>
    <property type="match status" value="1"/>
</dbReference>
<name>A0AAV8TB68_9ROSI</name>
<evidence type="ECO:0000313" key="11">
    <source>
        <dbReference type="Proteomes" id="UP001159364"/>
    </source>
</evidence>
<feature type="transmembrane region" description="Helical" evidence="8">
    <location>
        <begin position="436"/>
        <end position="457"/>
    </location>
</feature>
<dbReference type="PANTHER" id="PTHR19229">
    <property type="entry name" value="ATP-BINDING CASSETTE TRANSPORTER SUBFAMILY A ABCA"/>
    <property type="match status" value="1"/>
</dbReference>
<reference evidence="10 11" key="1">
    <citation type="submission" date="2021-09" db="EMBL/GenBank/DDBJ databases">
        <title>Genomic insights and catalytic innovation underlie evolution of tropane alkaloids biosynthesis.</title>
        <authorList>
            <person name="Wang Y.-J."/>
            <person name="Tian T."/>
            <person name="Huang J.-P."/>
            <person name="Huang S.-X."/>
        </authorList>
    </citation>
    <scope>NUCLEOTIDE SEQUENCE [LARGE SCALE GENOMIC DNA]</scope>
    <source>
        <strain evidence="10">KIB-2018</strain>
        <tissue evidence="10">Leaf</tissue>
    </source>
</reference>
<dbReference type="AlphaFoldDB" id="A0AAV8TB68"/>
<dbReference type="InterPro" id="IPR003593">
    <property type="entry name" value="AAA+_ATPase"/>
</dbReference>
<comment type="caution">
    <text evidence="10">The sequence shown here is derived from an EMBL/GenBank/DDBJ whole genome shotgun (WGS) entry which is preliminary data.</text>
</comment>
<dbReference type="InterPro" id="IPR013525">
    <property type="entry name" value="ABC2_TM"/>
</dbReference>
<dbReference type="InterPro" id="IPR003439">
    <property type="entry name" value="ABC_transporter-like_ATP-bd"/>
</dbReference>
<dbReference type="Proteomes" id="UP001159364">
    <property type="component" value="Linkage Group LG05"/>
</dbReference>
<keyword evidence="11" id="KW-1185">Reference proteome</keyword>
<evidence type="ECO:0000256" key="3">
    <source>
        <dbReference type="ARBA" id="ARBA00022692"/>
    </source>
</evidence>
<evidence type="ECO:0000256" key="6">
    <source>
        <dbReference type="ARBA" id="ARBA00022989"/>
    </source>
</evidence>
<dbReference type="GO" id="GO:0016887">
    <property type="term" value="F:ATP hydrolysis activity"/>
    <property type="evidence" value="ECO:0007669"/>
    <property type="project" value="InterPro"/>
</dbReference>
<protein>
    <recommendedName>
        <fullName evidence="9">ABC transporter domain-containing protein</fullName>
    </recommendedName>
</protein>
<dbReference type="SMART" id="SM00382">
    <property type="entry name" value="AAA"/>
    <property type="match status" value="1"/>
</dbReference>
<evidence type="ECO:0000259" key="9">
    <source>
        <dbReference type="PROSITE" id="PS50893"/>
    </source>
</evidence>
<evidence type="ECO:0000256" key="5">
    <source>
        <dbReference type="ARBA" id="ARBA00022840"/>
    </source>
</evidence>
<evidence type="ECO:0000256" key="8">
    <source>
        <dbReference type="SAM" id="Phobius"/>
    </source>
</evidence>
<feature type="transmembrane region" description="Helical" evidence="8">
    <location>
        <begin position="36"/>
        <end position="54"/>
    </location>
</feature>
<dbReference type="InterPro" id="IPR017871">
    <property type="entry name" value="ABC_transporter-like_CS"/>
</dbReference>
<feature type="transmembrane region" description="Helical" evidence="8">
    <location>
        <begin position="515"/>
        <end position="533"/>
    </location>
</feature>